<sequence length="173" mass="17977">MTTFRVRAASLGEVSAQLQGVLAVFDAHVASVTSKVNAVSGVSWEGEDQVAFAERFATWQETADLVRMSLTTLSMQLNGAEGAYTQLEAGVRGRMLQGKQNQAPLLEVAEDIEEAVDTGLERSRTAEKKPVGGAVVGGSVTARTGRGEAGQGEKVSLASATAQPTQVPAGETA</sequence>
<dbReference type="Gene3D" id="1.10.287.1060">
    <property type="entry name" value="ESAT-6-like"/>
    <property type="match status" value="1"/>
</dbReference>
<evidence type="ECO:0000256" key="1">
    <source>
        <dbReference type="SAM" id="MobiDB-lite"/>
    </source>
</evidence>
<evidence type="ECO:0000313" key="3">
    <source>
        <dbReference type="Proteomes" id="UP000515934"/>
    </source>
</evidence>
<keyword evidence="3" id="KW-1185">Reference proteome</keyword>
<evidence type="ECO:0000313" key="2">
    <source>
        <dbReference type="EMBL" id="QNN62711.1"/>
    </source>
</evidence>
<name>A0A7G9S4D6_9MICO</name>
<feature type="compositionally biased region" description="Low complexity" evidence="1">
    <location>
        <begin position="131"/>
        <end position="144"/>
    </location>
</feature>
<dbReference type="Pfam" id="PF06013">
    <property type="entry name" value="WXG100"/>
    <property type="match status" value="1"/>
</dbReference>
<dbReference type="Proteomes" id="UP000515934">
    <property type="component" value="Chromosome"/>
</dbReference>
<dbReference type="InterPro" id="IPR010310">
    <property type="entry name" value="T7SS_ESAT-6-like"/>
</dbReference>
<dbReference type="EMBL" id="CP060716">
    <property type="protein sequence ID" value="QNN62711.1"/>
    <property type="molecule type" value="Genomic_DNA"/>
</dbReference>
<feature type="compositionally biased region" description="Basic and acidic residues" evidence="1">
    <location>
        <begin position="119"/>
        <end position="130"/>
    </location>
</feature>
<protein>
    <submittedName>
        <fullName evidence="2">WXG100 family type VII secretion target</fullName>
    </submittedName>
</protein>
<proteinExistence type="predicted"/>
<dbReference type="SUPFAM" id="SSF140453">
    <property type="entry name" value="EsxAB dimer-like"/>
    <property type="match status" value="1"/>
</dbReference>
<organism evidence="2 3">
    <name type="scientific">Leucobacter denitrificans</name>
    <dbReference type="NCBI Taxonomy" id="683042"/>
    <lineage>
        <taxon>Bacteria</taxon>
        <taxon>Bacillati</taxon>
        <taxon>Actinomycetota</taxon>
        <taxon>Actinomycetes</taxon>
        <taxon>Micrococcales</taxon>
        <taxon>Microbacteriaceae</taxon>
        <taxon>Leucobacter</taxon>
    </lineage>
</organism>
<dbReference type="InterPro" id="IPR036689">
    <property type="entry name" value="ESAT-6-like_sf"/>
</dbReference>
<feature type="region of interest" description="Disordered" evidence="1">
    <location>
        <begin position="119"/>
        <end position="173"/>
    </location>
</feature>
<dbReference type="RefSeq" id="WP_187555181.1">
    <property type="nucleotide sequence ID" value="NZ_CP060716.1"/>
</dbReference>
<accession>A0A7G9S4D6</accession>
<dbReference type="KEGG" id="ldn:H9L06_10895"/>
<reference evidence="2 3" key="1">
    <citation type="submission" date="2020-08" db="EMBL/GenBank/DDBJ databases">
        <title>Genome sequence of Leucobacter denitrificans KACC 14055T.</title>
        <authorList>
            <person name="Hyun D.-W."/>
            <person name="Bae J.-W."/>
        </authorList>
    </citation>
    <scope>NUCLEOTIDE SEQUENCE [LARGE SCALE GENOMIC DNA]</scope>
    <source>
        <strain evidence="2 3">KACC 14055</strain>
    </source>
</reference>
<gene>
    <name evidence="2" type="ORF">H9L06_10895</name>
</gene>
<dbReference type="AlphaFoldDB" id="A0A7G9S4D6"/>